<dbReference type="InterPro" id="IPR001789">
    <property type="entry name" value="Sig_transdc_resp-reg_receiver"/>
</dbReference>
<sequence length="141" mass="15429">MLAQDAAAVPRPARIFVLEDDMLNALFIEDTLQFAGHEVVGPAKTITQALAILDDREIDAAILDLQIDEHVSFDVGRKLDELKIPWAITTAHAPSFIVPQFSHVDVLIKPFPVSALLALTARLLARAEATGPRFAPRSRPD</sequence>
<evidence type="ECO:0000313" key="3">
    <source>
        <dbReference type="EMBL" id="MEJ5977933.1"/>
    </source>
</evidence>
<dbReference type="EMBL" id="JBBHJZ010000003">
    <property type="protein sequence ID" value="MEJ5977933.1"/>
    <property type="molecule type" value="Genomic_DNA"/>
</dbReference>
<dbReference type="RefSeq" id="WP_339587880.1">
    <property type="nucleotide sequence ID" value="NZ_JBBHJZ010000003.1"/>
</dbReference>
<reference evidence="3 4" key="1">
    <citation type="submission" date="2024-03" db="EMBL/GenBank/DDBJ databases">
        <authorList>
            <person name="Jo J.-H."/>
        </authorList>
    </citation>
    <scope>NUCLEOTIDE SEQUENCE [LARGE SCALE GENOMIC DNA]</scope>
    <source>
        <strain evidence="3 4">PS1R-30</strain>
    </source>
</reference>
<accession>A0ABU8RY32</accession>
<dbReference type="SUPFAM" id="SSF52172">
    <property type="entry name" value="CheY-like"/>
    <property type="match status" value="1"/>
</dbReference>
<keyword evidence="4" id="KW-1185">Reference proteome</keyword>
<proteinExistence type="predicted"/>
<evidence type="ECO:0000313" key="4">
    <source>
        <dbReference type="Proteomes" id="UP001361239"/>
    </source>
</evidence>
<dbReference type="PROSITE" id="PS50110">
    <property type="entry name" value="RESPONSE_REGULATORY"/>
    <property type="match status" value="1"/>
</dbReference>
<dbReference type="Pfam" id="PF00072">
    <property type="entry name" value="Response_reg"/>
    <property type="match status" value="1"/>
</dbReference>
<feature type="modified residue" description="4-aspartylphosphate" evidence="1">
    <location>
        <position position="64"/>
    </location>
</feature>
<gene>
    <name evidence="3" type="ORF">WG901_14885</name>
</gene>
<protein>
    <submittedName>
        <fullName evidence="3">Response regulator</fullName>
    </submittedName>
</protein>
<name>A0ABU8RY32_9SPHN</name>
<organism evidence="3 4">
    <name type="scientific">Novosphingobium anseongense</name>
    <dbReference type="NCBI Taxonomy" id="3133436"/>
    <lineage>
        <taxon>Bacteria</taxon>
        <taxon>Pseudomonadati</taxon>
        <taxon>Pseudomonadota</taxon>
        <taxon>Alphaproteobacteria</taxon>
        <taxon>Sphingomonadales</taxon>
        <taxon>Sphingomonadaceae</taxon>
        <taxon>Novosphingobium</taxon>
    </lineage>
</organism>
<evidence type="ECO:0000256" key="1">
    <source>
        <dbReference type="PROSITE-ProRule" id="PRU00169"/>
    </source>
</evidence>
<dbReference type="Proteomes" id="UP001361239">
    <property type="component" value="Unassembled WGS sequence"/>
</dbReference>
<keyword evidence="1" id="KW-0597">Phosphoprotein</keyword>
<dbReference type="InterPro" id="IPR011006">
    <property type="entry name" value="CheY-like_superfamily"/>
</dbReference>
<comment type="caution">
    <text evidence="3">The sequence shown here is derived from an EMBL/GenBank/DDBJ whole genome shotgun (WGS) entry which is preliminary data.</text>
</comment>
<evidence type="ECO:0000259" key="2">
    <source>
        <dbReference type="PROSITE" id="PS50110"/>
    </source>
</evidence>
<feature type="domain" description="Response regulatory" evidence="2">
    <location>
        <begin position="14"/>
        <end position="124"/>
    </location>
</feature>
<dbReference type="Gene3D" id="3.40.50.2300">
    <property type="match status" value="1"/>
</dbReference>